<dbReference type="AlphaFoldDB" id="A0A6P7SSK4"/>
<evidence type="ECO:0000256" key="1">
    <source>
        <dbReference type="SAM" id="MobiDB-lite"/>
    </source>
</evidence>
<dbReference type="PANTHER" id="PTHR19303">
    <property type="entry name" value="TRANSPOSON"/>
    <property type="match status" value="1"/>
</dbReference>
<protein>
    <submittedName>
        <fullName evidence="4">Tigger transposable element-derived protein 1-like</fullName>
    </submittedName>
</protein>
<reference evidence="4" key="1">
    <citation type="submission" date="2025-08" db="UniProtKB">
        <authorList>
            <consortium name="RefSeq"/>
        </authorList>
    </citation>
    <scope>IDENTIFICATION</scope>
</reference>
<evidence type="ECO:0000259" key="2">
    <source>
        <dbReference type="Pfam" id="PF03184"/>
    </source>
</evidence>
<evidence type="ECO:0000313" key="3">
    <source>
        <dbReference type="Proteomes" id="UP000515154"/>
    </source>
</evidence>
<proteinExistence type="predicted"/>
<organism evidence="3 4">
    <name type="scientific">Octopus sinensis</name>
    <name type="common">East Asian common octopus</name>
    <dbReference type="NCBI Taxonomy" id="2607531"/>
    <lineage>
        <taxon>Eukaryota</taxon>
        <taxon>Metazoa</taxon>
        <taxon>Spiralia</taxon>
        <taxon>Lophotrochozoa</taxon>
        <taxon>Mollusca</taxon>
        <taxon>Cephalopoda</taxon>
        <taxon>Coleoidea</taxon>
        <taxon>Octopodiformes</taxon>
        <taxon>Octopoda</taxon>
        <taxon>Incirrata</taxon>
        <taxon>Octopodidae</taxon>
        <taxon>Octopus</taxon>
    </lineage>
</organism>
<dbReference type="Pfam" id="PF03184">
    <property type="entry name" value="DDE_1"/>
    <property type="match status" value="1"/>
</dbReference>
<feature type="domain" description="DDE-1" evidence="2">
    <location>
        <begin position="1"/>
        <end position="176"/>
    </location>
</feature>
<dbReference type="Proteomes" id="UP000515154">
    <property type="component" value="Linkage group LG10"/>
</dbReference>
<accession>A0A6P7SSK4</accession>
<dbReference type="RefSeq" id="XP_029641224.1">
    <property type="nucleotide sequence ID" value="XM_029785364.1"/>
</dbReference>
<name>A0A6P7SSK4_9MOLL</name>
<dbReference type="GO" id="GO:0003677">
    <property type="term" value="F:DNA binding"/>
    <property type="evidence" value="ECO:0007669"/>
    <property type="project" value="TreeGrafter"/>
</dbReference>
<feature type="region of interest" description="Disordered" evidence="1">
    <location>
        <begin position="244"/>
        <end position="264"/>
    </location>
</feature>
<dbReference type="InterPro" id="IPR004875">
    <property type="entry name" value="DDE_SF_endonuclease_dom"/>
</dbReference>
<dbReference type="KEGG" id="osn:115216166"/>
<keyword evidence="3" id="KW-1185">Reference proteome</keyword>
<sequence>MLGGNCAGDFKLKPLLVYHVHNPRALKNIPKASLPVIWMANSKAWVTVVFEYWFFNHFIPSAEKYSKERGIPFKVLLIFDNAPEHSQNTVNFDPNVTIVYFPPNATSLLQSMDQGIIAVFKCYYMKRTLRQAIVATDFDESITLRDFWKRYDIYKAVQNIAVAWNDVQNTAMNGVWKKLCPQFVNDFQGFDNVAINKTLDMETNAQRFSKIMEACHEAFAPYNVTLEEKKTVQRTLSRSFKRIEQEQQDSAVDLDDPQPSTSAM</sequence>
<gene>
    <name evidence="4" type="primary">LOC115216166</name>
</gene>
<dbReference type="GO" id="GO:0005634">
    <property type="term" value="C:nucleus"/>
    <property type="evidence" value="ECO:0007669"/>
    <property type="project" value="TreeGrafter"/>
</dbReference>
<dbReference type="PANTHER" id="PTHR19303:SF26">
    <property type="entry name" value="TIGGER TRANSPOSABLE ELEMENT-DERIVED PROTEIN 1"/>
    <property type="match status" value="1"/>
</dbReference>
<evidence type="ECO:0000313" key="4">
    <source>
        <dbReference type="RefSeq" id="XP_029641224.1"/>
    </source>
</evidence>
<dbReference type="InterPro" id="IPR050863">
    <property type="entry name" value="CenT-Element_Derived"/>
</dbReference>